<evidence type="ECO:0000256" key="1">
    <source>
        <dbReference type="SAM" id="MobiDB-lite"/>
    </source>
</evidence>
<gene>
    <name evidence="3" type="ORF">NSMM_380073</name>
</gene>
<evidence type="ECO:0000313" key="4">
    <source>
        <dbReference type="Proteomes" id="UP000198729"/>
    </source>
</evidence>
<accession>A0A1G5SFY2</accession>
<dbReference type="InterPro" id="IPR002559">
    <property type="entry name" value="Transposase_11"/>
</dbReference>
<feature type="region of interest" description="Disordered" evidence="1">
    <location>
        <begin position="93"/>
        <end position="116"/>
    </location>
</feature>
<feature type="region of interest" description="Disordered" evidence="1">
    <location>
        <begin position="1"/>
        <end position="25"/>
    </location>
</feature>
<evidence type="ECO:0000259" key="2">
    <source>
        <dbReference type="Pfam" id="PF01609"/>
    </source>
</evidence>
<feature type="domain" description="Transposase IS4-like" evidence="2">
    <location>
        <begin position="14"/>
        <end position="114"/>
    </location>
</feature>
<dbReference type="Pfam" id="PF01609">
    <property type="entry name" value="DDE_Tnp_1"/>
    <property type="match status" value="1"/>
</dbReference>
<dbReference type="GO" id="GO:0003677">
    <property type="term" value="F:DNA binding"/>
    <property type="evidence" value="ECO:0007669"/>
    <property type="project" value="InterPro"/>
</dbReference>
<proteinExistence type="predicted"/>
<keyword evidence="4" id="KW-1185">Reference proteome</keyword>
<reference evidence="3 4" key="1">
    <citation type="submission" date="2016-10" db="EMBL/GenBank/DDBJ databases">
        <authorList>
            <person name="de Groot N.N."/>
        </authorList>
    </citation>
    <scope>NUCLEOTIDE SEQUENCE [LARGE SCALE GENOMIC DNA]</scope>
    <source>
        <strain evidence="3">1</strain>
    </source>
</reference>
<name>A0A1G5SFY2_9PROT</name>
<dbReference type="GO" id="GO:0004803">
    <property type="term" value="F:transposase activity"/>
    <property type="evidence" value="ECO:0007669"/>
    <property type="project" value="InterPro"/>
</dbReference>
<dbReference type="EMBL" id="FMWO01000045">
    <property type="protein sequence ID" value="SCZ85451.1"/>
    <property type="molecule type" value="Genomic_DNA"/>
</dbReference>
<feature type="compositionally biased region" description="Basic and acidic residues" evidence="1">
    <location>
        <begin position="106"/>
        <end position="116"/>
    </location>
</feature>
<dbReference type="AlphaFoldDB" id="A0A1G5SFY2"/>
<dbReference type="RefSeq" id="WP_218121031.1">
    <property type="nucleotide sequence ID" value="NZ_FMWO01000045.1"/>
</dbReference>
<evidence type="ECO:0000313" key="3">
    <source>
        <dbReference type="EMBL" id="SCZ85451.1"/>
    </source>
</evidence>
<sequence length="116" mass="12694">MAGVVPDARTMSKKSTEQFHGYKNHANVNRETKLIAAGEITSAQVHDSRIPVDVLQSPAMDGADVYADSVYRSHTQKENLIAIGHKSHIHEKGARNYPLTAAQKQSSKERSQARAG</sequence>
<dbReference type="GO" id="GO:0006313">
    <property type="term" value="P:DNA transposition"/>
    <property type="evidence" value="ECO:0007669"/>
    <property type="project" value="InterPro"/>
</dbReference>
<dbReference type="STRING" id="51642.NSMM_380073"/>
<dbReference type="Proteomes" id="UP000198729">
    <property type="component" value="Unassembled WGS sequence"/>
</dbReference>
<organism evidence="3 4">
    <name type="scientific">Nitrosomonas mobilis</name>
    <dbReference type="NCBI Taxonomy" id="51642"/>
    <lineage>
        <taxon>Bacteria</taxon>
        <taxon>Pseudomonadati</taxon>
        <taxon>Pseudomonadota</taxon>
        <taxon>Betaproteobacteria</taxon>
        <taxon>Nitrosomonadales</taxon>
        <taxon>Nitrosomonadaceae</taxon>
        <taxon>Nitrosomonas</taxon>
    </lineage>
</organism>
<protein>
    <submittedName>
        <fullName evidence="3">Transposase</fullName>
    </submittedName>
</protein>